<proteinExistence type="predicted"/>
<comment type="caution">
    <text evidence="1">The sequence shown here is derived from an EMBL/GenBank/DDBJ whole genome shotgun (WGS) entry which is preliminary data.</text>
</comment>
<organism evidence="1 2">
    <name type="scientific">Orbilia oligospora</name>
    <name type="common">Nematode-trapping fungus</name>
    <name type="synonym">Arthrobotrys oligospora</name>
    <dbReference type="NCBI Taxonomy" id="2813651"/>
    <lineage>
        <taxon>Eukaryota</taxon>
        <taxon>Fungi</taxon>
        <taxon>Dikarya</taxon>
        <taxon>Ascomycota</taxon>
        <taxon>Pezizomycotina</taxon>
        <taxon>Orbiliomycetes</taxon>
        <taxon>Orbiliales</taxon>
        <taxon>Orbiliaceae</taxon>
        <taxon>Orbilia</taxon>
    </lineage>
</organism>
<gene>
    <name evidence="1" type="ORF">EYR41_001713</name>
</gene>
<dbReference type="AlphaFoldDB" id="A0A7C8JWP0"/>
<evidence type="ECO:0000313" key="1">
    <source>
        <dbReference type="EMBL" id="TGJ74747.1"/>
    </source>
</evidence>
<reference evidence="1 2" key="1">
    <citation type="submission" date="2019-03" db="EMBL/GenBank/DDBJ databases">
        <title>Nematode-trapping fungi genome.</title>
        <authorList>
            <person name="Vidal-Diez De Ulzurrun G."/>
        </authorList>
    </citation>
    <scope>NUCLEOTIDE SEQUENCE [LARGE SCALE GENOMIC DNA]</scope>
    <source>
        <strain evidence="1 2">TWF154</strain>
    </source>
</reference>
<protein>
    <submittedName>
        <fullName evidence="1">Uncharacterized protein</fullName>
    </submittedName>
</protein>
<evidence type="ECO:0000313" key="2">
    <source>
        <dbReference type="Proteomes" id="UP000297595"/>
    </source>
</evidence>
<dbReference type="EMBL" id="SOZJ01000001">
    <property type="protein sequence ID" value="TGJ74747.1"/>
    <property type="molecule type" value="Genomic_DNA"/>
</dbReference>
<sequence>MHYSLLPVDYTNQEARELFLKQKSFDGASRILSFLISPSIKRSFHSRDICKGKIFLFYIRTFRDSPYQEKQAKPPQNHSPHLGIKKILTIPRSDIISTAGPCKVHERKLPLRYFCYPIPIQTAAKKQARL</sequence>
<dbReference type="Proteomes" id="UP000297595">
    <property type="component" value="Unassembled WGS sequence"/>
</dbReference>
<name>A0A7C8JWP0_ORBOL</name>
<accession>A0A7C8JWP0</accession>